<dbReference type="PRINTS" id="PR00705">
    <property type="entry name" value="PAPAIN"/>
</dbReference>
<dbReference type="Pfam" id="PF00112">
    <property type="entry name" value="Peptidase_C1"/>
    <property type="match status" value="1"/>
</dbReference>
<keyword evidence="2" id="KW-1015">Disulfide bond</keyword>
<keyword evidence="3" id="KW-0472">Membrane</keyword>
<dbReference type="SUPFAM" id="SSF54001">
    <property type="entry name" value="Cysteine proteinases"/>
    <property type="match status" value="1"/>
</dbReference>
<proteinExistence type="inferred from homology"/>
<dbReference type="SMART" id="SM00848">
    <property type="entry name" value="Inhibitor_I29"/>
    <property type="match status" value="1"/>
</dbReference>
<feature type="chain" id="PRO_5041203960" evidence="4">
    <location>
        <begin position="18"/>
        <end position="334"/>
    </location>
</feature>
<dbReference type="AlphaFoldDB" id="A0AA35SSM7"/>
<evidence type="ECO:0000256" key="2">
    <source>
        <dbReference type="ARBA" id="ARBA00023157"/>
    </source>
</evidence>
<dbReference type="InterPro" id="IPR039417">
    <property type="entry name" value="Peptidase_C1A_papain-like"/>
</dbReference>
<dbReference type="InterPro" id="IPR025660">
    <property type="entry name" value="Pept_his_AS"/>
</dbReference>
<feature type="domain" description="Peptidase C1A papain C-terminal" evidence="5">
    <location>
        <begin position="115"/>
        <end position="316"/>
    </location>
</feature>
<dbReference type="InterPro" id="IPR000668">
    <property type="entry name" value="Peptidase_C1A_C"/>
</dbReference>
<dbReference type="InterPro" id="IPR013201">
    <property type="entry name" value="Prot_inhib_I29"/>
</dbReference>
<evidence type="ECO:0000256" key="1">
    <source>
        <dbReference type="ARBA" id="ARBA00008455"/>
    </source>
</evidence>
<evidence type="ECO:0000256" key="3">
    <source>
        <dbReference type="SAM" id="Phobius"/>
    </source>
</evidence>
<dbReference type="PANTHER" id="PTHR12411">
    <property type="entry name" value="CYSTEINE PROTEASE FAMILY C1-RELATED"/>
    <property type="match status" value="1"/>
</dbReference>
<evidence type="ECO:0000259" key="5">
    <source>
        <dbReference type="SMART" id="SM00645"/>
    </source>
</evidence>
<evidence type="ECO:0000313" key="7">
    <source>
        <dbReference type="EMBL" id="CAI8034592.1"/>
    </source>
</evidence>
<dbReference type="Pfam" id="PF08246">
    <property type="entry name" value="Inhibitor_I29"/>
    <property type="match status" value="1"/>
</dbReference>
<evidence type="ECO:0000259" key="6">
    <source>
        <dbReference type="SMART" id="SM00848"/>
    </source>
</evidence>
<evidence type="ECO:0000313" key="8">
    <source>
        <dbReference type="Proteomes" id="UP001174909"/>
    </source>
</evidence>
<evidence type="ECO:0000256" key="4">
    <source>
        <dbReference type="SAM" id="SignalP"/>
    </source>
</evidence>
<keyword evidence="3" id="KW-1133">Transmembrane helix</keyword>
<comment type="caution">
    <text evidence="7">The sequence shown here is derived from an EMBL/GenBank/DDBJ whole genome shotgun (WGS) entry which is preliminary data.</text>
</comment>
<feature type="transmembrane region" description="Helical" evidence="3">
    <location>
        <begin position="301"/>
        <end position="321"/>
    </location>
</feature>
<dbReference type="GO" id="GO:0006508">
    <property type="term" value="P:proteolysis"/>
    <property type="evidence" value="ECO:0007669"/>
    <property type="project" value="InterPro"/>
</dbReference>
<reference evidence="7" key="1">
    <citation type="submission" date="2023-03" db="EMBL/GenBank/DDBJ databases">
        <authorList>
            <person name="Steffen K."/>
            <person name="Cardenas P."/>
        </authorList>
    </citation>
    <scope>NUCLEOTIDE SEQUENCE</scope>
</reference>
<dbReference type="InterPro" id="IPR038765">
    <property type="entry name" value="Papain-like_cys_pep_sf"/>
</dbReference>
<dbReference type="SMART" id="SM00645">
    <property type="entry name" value="Pept_C1"/>
    <property type="match status" value="1"/>
</dbReference>
<dbReference type="CDD" id="cd02248">
    <property type="entry name" value="Peptidase_C1A"/>
    <property type="match status" value="1"/>
</dbReference>
<gene>
    <name evidence="7" type="ORF">GBAR_LOCUS19460</name>
</gene>
<dbReference type="FunFam" id="3.90.70.10:FF:000332">
    <property type="entry name" value="Cathepsin L1"/>
    <property type="match status" value="1"/>
</dbReference>
<name>A0AA35SSM7_GEOBA</name>
<dbReference type="EMBL" id="CASHTH010002742">
    <property type="protein sequence ID" value="CAI8034592.1"/>
    <property type="molecule type" value="Genomic_DNA"/>
</dbReference>
<dbReference type="GO" id="GO:0008234">
    <property type="term" value="F:cysteine-type peptidase activity"/>
    <property type="evidence" value="ECO:0007669"/>
    <property type="project" value="InterPro"/>
</dbReference>
<sequence>MKSFMLLSVLLAAAVAATQINLQYPEEWQLWKSKHGKSYNTQREELDRHLLWLTNREYINGHNKNSHIFGFTLAMNHFGDMTDKEFNEMYLTYRQDIDHGNYTKVFDASQYSADIPDTVDWRTSNAVTGIKTQGNCGASYAFSAVGALEGAWALAFGNLVTLSEQNIIDCSVPYGNYGCRGGNMYNAFQYIVANDGIDSSDSYPYSESQYSCRYSQDDNGAQMSGCVCISSGSEDDLQMALAYIGPLSVAVDASNNAFKYYSGGVYSSTQCSSSYLTHAMLVTGYGTYNGVDYYLVKNRQVLVSCLIIILYALSITNNYILQKNTIKVLGIPKA</sequence>
<organism evidence="7 8">
    <name type="scientific">Geodia barretti</name>
    <name type="common">Barrett's horny sponge</name>
    <dbReference type="NCBI Taxonomy" id="519541"/>
    <lineage>
        <taxon>Eukaryota</taxon>
        <taxon>Metazoa</taxon>
        <taxon>Porifera</taxon>
        <taxon>Demospongiae</taxon>
        <taxon>Heteroscleromorpha</taxon>
        <taxon>Tetractinellida</taxon>
        <taxon>Astrophorina</taxon>
        <taxon>Geodiidae</taxon>
        <taxon>Geodia</taxon>
    </lineage>
</organism>
<dbReference type="InterPro" id="IPR013128">
    <property type="entry name" value="Peptidase_C1A"/>
</dbReference>
<accession>A0AA35SSM7</accession>
<keyword evidence="3" id="KW-0812">Transmembrane</keyword>
<protein>
    <submittedName>
        <fullName evidence="7">Silicatein</fullName>
    </submittedName>
</protein>
<dbReference type="PROSITE" id="PS00639">
    <property type="entry name" value="THIOL_PROTEASE_HIS"/>
    <property type="match status" value="1"/>
</dbReference>
<comment type="similarity">
    <text evidence="1">Belongs to the peptidase C1 family.</text>
</comment>
<keyword evidence="8" id="KW-1185">Reference proteome</keyword>
<feature type="domain" description="Cathepsin propeptide inhibitor" evidence="6">
    <location>
        <begin position="28"/>
        <end position="86"/>
    </location>
</feature>
<dbReference type="Proteomes" id="UP001174909">
    <property type="component" value="Unassembled WGS sequence"/>
</dbReference>
<dbReference type="Gene3D" id="3.90.70.10">
    <property type="entry name" value="Cysteine proteinases"/>
    <property type="match status" value="1"/>
</dbReference>
<feature type="signal peptide" evidence="4">
    <location>
        <begin position="1"/>
        <end position="17"/>
    </location>
</feature>
<keyword evidence="4" id="KW-0732">Signal</keyword>